<dbReference type="EMBL" id="KB454486">
    <property type="protein sequence ID" value="EME32426.1"/>
    <property type="molecule type" value="Genomic_DNA"/>
</dbReference>
<dbReference type="PANTHER" id="PTHR13050">
    <property type="entry name" value="USE1-LIKE PROTEIN"/>
    <property type="match status" value="1"/>
</dbReference>
<feature type="transmembrane region" description="Helical" evidence="11">
    <location>
        <begin position="270"/>
        <end position="290"/>
    </location>
</feature>
<evidence type="ECO:0008006" key="14">
    <source>
        <dbReference type="Google" id="ProtNLM"/>
    </source>
</evidence>
<keyword evidence="3" id="KW-0813">Transport</keyword>
<dbReference type="PANTHER" id="PTHR13050:SF7">
    <property type="entry name" value="VESICLE TRANSPORT PROTEIN USE1"/>
    <property type="match status" value="1"/>
</dbReference>
<dbReference type="GO" id="GO:0005484">
    <property type="term" value="F:SNAP receptor activity"/>
    <property type="evidence" value="ECO:0007669"/>
    <property type="project" value="TreeGrafter"/>
</dbReference>
<organism evidence="12 13">
    <name type="scientific">Galdieria sulphuraria</name>
    <name type="common">Red alga</name>
    <dbReference type="NCBI Taxonomy" id="130081"/>
    <lineage>
        <taxon>Eukaryota</taxon>
        <taxon>Rhodophyta</taxon>
        <taxon>Bangiophyceae</taxon>
        <taxon>Galdieriales</taxon>
        <taxon>Galdieriaceae</taxon>
        <taxon>Galdieria</taxon>
    </lineage>
</organism>
<keyword evidence="8 11" id="KW-1133">Transmembrane helix</keyword>
<dbReference type="RefSeq" id="XP_005708946.1">
    <property type="nucleotide sequence ID" value="XM_005708889.1"/>
</dbReference>
<dbReference type="Pfam" id="PF09753">
    <property type="entry name" value="Use1"/>
    <property type="match status" value="1"/>
</dbReference>
<evidence type="ECO:0000256" key="4">
    <source>
        <dbReference type="ARBA" id="ARBA00022692"/>
    </source>
</evidence>
<evidence type="ECO:0000256" key="3">
    <source>
        <dbReference type="ARBA" id="ARBA00022448"/>
    </source>
</evidence>
<evidence type="ECO:0000256" key="8">
    <source>
        <dbReference type="ARBA" id="ARBA00022989"/>
    </source>
</evidence>
<reference evidence="13" key="1">
    <citation type="journal article" date="2013" name="Science">
        <title>Gene transfer from bacteria and archaea facilitated evolution of an extremophilic eukaryote.</title>
        <authorList>
            <person name="Schonknecht G."/>
            <person name="Chen W.H."/>
            <person name="Ternes C.M."/>
            <person name="Barbier G.G."/>
            <person name="Shrestha R.P."/>
            <person name="Stanke M."/>
            <person name="Brautigam A."/>
            <person name="Baker B.J."/>
            <person name="Banfield J.F."/>
            <person name="Garavito R.M."/>
            <person name="Carr K."/>
            <person name="Wilkerson C."/>
            <person name="Rensing S.A."/>
            <person name="Gagneul D."/>
            <person name="Dickenson N.E."/>
            <person name="Oesterhelt C."/>
            <person name="Lercher M.J."/>
            <person name="Weber A.P."/>
        </authorList>
    </citation>
    <scope>NUCLEOTIDE SEQUENCE [LARGE SCALE GENOMIC DNA]</scope>
    <source>
        <strain evidence="13">074W</strain>
    </source>
</reference>
<comment type="similarity">
    <text evidence="2">Belongs to the USE1 family.</text>
</comment>
<keyword evidence="6" id="KW-0931">ER-Golgi transport</keyword>
<keyword evidence="10" id="KW-0175">Coiled coil</keyword>
<evidence type="ECO:0000256" key="11">
    <source>
        <dbReference type="SAM" id="Phobius"/>
    </source>
</evidence>
<dbReference type="GO" id="GO:0006890">
    <property type="term" value="P:retrograde vesicle-mediated transport, Golgi to endoplasmic reticulum"/>
    <property type="evidence" value="ECO:0007669"/>
    <property type="project" value="TreeGrafter"/>
</dbReference>
<dbReference type="GO" id="GO:0005789">
    <property type="term" value="C:endoplasmic reticulum membrane"/>
    <property type="evidence" value="ECO:0007669"/>
    <property type="project" value="UniProtKB-SubCell"/>
</dbReference>
<evidence type="ECO:0000256" key="1">
    <source>
        <dbReference type="ARBA" id="ARBA00004163"/>
    </source>
</evidence>
<evidence type="ECO:0000256" key="5">
    <source>
        <dbReference type="ARBA" id="ARBA00022824"/>
    </source>
</evidence>
<proteinExistence type="inferred from homology"/>
<protein>
    <recommendedName>
        <fullName evidence="14">Vesicle transport protein USE1</fullName>
    </recommendedName>
</protein>
<evidence type="ECO:0000256" key="7">
    <source>
        <dbReference type="ARBA" id="ARBA00022927"/>
    </source>
</evidence>
<keyword evidence="4 11" id="KW-0812">Transmembrane</keyword>
<keyword evidence="13" id="KW-1185">Reference proteome</keyword>
<evidence type="ECO:0000256" key="10">
    <source>
        <dbReference type="SAM" id="Coils"/>
    </source>
</evidence>
<dbReference type="Gramene" id="EME32426">
    <property type="protein sequence ID" value="EME32426"/>
    <property type="gene ID" value="Gasu_05110"/>
</dbReference>
<accession>M2W985</accession>
<feature type="coiled-coil region" evidence="10">
    <location>
        <begin position="220"/>
        <end position="247"/>
    </location>
</feature>
<keyword evidence="5" id="KW-0256">Endoplasmic reticulum</keyword>
<dbReference type="GeneID" id="17091008"/>
<keyword evidence="7" id="KW-0653">Protein transport</keyword>
<evidence type="ECO:0000313" key="12">
    <source>
        <dbReference type="EMBL" id="EME32426.1"/>
    </source>
</evidence>
<dbReference type="OrthoDB" id="10425217at2759"/>
<comment type="subcellular location">
    <subcellularLocation>
        <location evidence="1">Endoplasmic reticulum membrane</location>
        <topology evidence="1">Single-pass type IV membrane protein</topology>
    </subcellularLocation>
</comment>
<evidence type="ECO:0000313" key="13">
    <source>
        <dbReference type="Proteomes" id="UP000030680"/>
    </source>
</evidence>
<gene>
    <name evidence="12" type="ORF">Gasu_05110</name>
</gene>
<sequence>MIQVLSRVEPYLTSKSTVEKVCYLENLLDIGESFASDIHREENSRKKLLGSLQLKVVFVILCRLLQLLESSLSSEDGDFSEHLLDPTLGTVEERGVTLEKFHTLRRRFLMLQETPLLGTVSFVPLAEETVVRSVVKSFPVNTDTGKARSDVYKNYLSFLQLPETAEEYNLQALKKAEIEDRKLLRKRRGVKASEGEVTHHIKERNEVLTAELLSLTEKLKSGSEEVYEALKRDQERLEKLADVVDNNLSQTGKQLRLTEQFGNQTRKNKWHVWIILSLLPLLWILVYLTIRFH</sequence>
<dbReference type="GO" id="GO:0015031">
    <property type="term" value="P:protein transport"/>
    <property type="evidence" value="ECO:0007669"/>
    <property type="project" value="UniProtKB-KW"/>
</dbReference>
<evidence type="ECO:0000256" key="2">
    <source>
        <dbReference type="ARBA" id="ARBA00007891"/>
    </source>
</evidence>
<dbReference type="InterPro" id="IPR019150">
    <property type="entry name" value="Vesicle_transport_protein_Use1"/>
</dbReference>
<keyword evidence="9 11" id="KW-0472">Membrane</keyword>
<evidence type="ECO:0000256" key="9">
    <source>
        <dbReference type="ARBA" id="ARBA00023136"/>
    </source>
</evidence>
<dbReference type="AlphaFoldDB" id="M2W985"/>
<name>M2W985_GALSU</name>
<dbReference type="Proteomes" id="UP000030680">
    <property type="component" value="Unassembled WGS sequence"/>
</dbReference>
<dbReference type="GO" id="GO:0031201">
    <property type="term" value="C:SNARE complex"/>
    <property type="evidence" value="ECO:0007669"/>
    <property type="project" value="TreeGrafter"/>
</dbReference>
<dbReference type="KEGG" id="gsl:Gasu_05110"/>
<evidence type="ECO:0000256" key="6">
    <source>
        <dbReference type="ARBA" id="ARBA00022892"/>
    </source>
</evidence>